<dbReference type="Pfam" id="PF01551">
    <property type="entry name" value="Peptidase_M23"/>
    <property type="match status" value="1"/>
</dbReference>
<dbReference type="PROSITE" id="PS51782">
    <property type="entry name" value="LYSM"/>
    <property type="match status" value="2"/>
</dbReference>
<dbReference type="InterPro" id="IPR016047">
    <property type="entry name" value="M23ase_b-sheet_dom"/>
</dbReference>
<evidence type="ECO:0000256" key="1">
    <source>
        <dbReference type="ARBA" id="ARBA00038420"/>
    </source>
</evidence>
<feature type="compositionally biased region" description="Low complexity" evidence="2">
    <location>
        <begin position="144"/>
        <end position="155"/>
    </location>
</feature>
<accession>A0A1I7NED3</accession>
<keyword evidence="4" id="KW-0378">Hydrolase</keyword>
<dbReference type="RefSeq" id="WP_092867211.1">
    <property type="nucleotide sequence ID" value="NZ_FPCH01000002.1"/>
</dbReference>
<dbReference type="InterPro" id="IPR050570">
    <property type="entry name" value="Cell_wall_metabolism_enzyme"/>
</dbReference>
<dbReference type="PANTHER" id="PTHR21666:SF263">
    <property type="entry name" value="MUREIN HYDROLASE ACTIVATOR NLPD"/>
    <property type="match status" value="1"/>
</dbReference>
<gene>
    <name evidence="4" type="ORF">SAMN04488557_1814</name>
</gene>
<dbReference type="SMART" id="SM00257">
    <property type="entry name" value="LysM"/>
    <property type="match status" value="2"/>
</dbReference>
<evidence type="ECO:0000256" key="2">
    <source>
        <dbReference type="SAM" id="MobiDB-lite"/>
    </source>
</evidence>
<feature type="domain" description="LysM" evidence="3">
    <location>
        <begin position="242"/>
        <end position="286"/>
    </location>
</feature>
<feature type="compositionally biased region" description="Polar residues" evidence="2">
    <location>
        <begin position="61"/>
        <end position="74"/>
    </location>
</feature>
<dbReference type="STRING" id="51670.SAMN04488557_1814"/>
<dbReference type="PANTHER" id="PTHR21666">
    <property type="entry name" value="PEPTIDASE-RELATED"/>
    <property type="match status" value="1"/>
</dbReference>
<dbReference type="AlphaFoldDB" id="A0A1I7NED3"/>
<dbReference type="InterPro" id="IPR011055">
    <property type="entry name" value="Dup_hybrid_motif"/>
</dbReference>
<feature type="domain" description="LysM" evidence="3">
    <location>
        <begin position="158"/>
        <end position="201"/>
    </location>
</feature>
<dbReference type="OrthoDB" id="9795421at2"/>
<feature type="region of interest" description="Disordered" evidence="2">
    <location>
        <begin position="96"/>
        <end position="156"/>
    </location>
</feature>
<feature type="compositionally biased region" description="Pro residues" evidence="2">
    <location>
        <begin position="308"/>
        <end position="318"/>
    </location>
</feature>
<feature type="region of interest" description="Disordered" evidence="2">
    <location>
        <begin position="46"/>
        <end position="84"/>
    </location>
</feature>
<dbReference type="CDD" id="cd00118">
    <property type="entry name" value="LysM"/>
    <property type="match status" value="2"/>
</dbReference>
<dbReference type="EMBL" id="FPCH01000002">
    <property type="protein sequence ID" value="SFV33035.1"/>
    <property type="molecule type" value="Genomic_DNA"/>
</dbReference>
<evidence type="ECO:0000313" key="5">
    <source>
        <dbReference type="Proteomes" id="UP000199423"/>
    </source>
</evidence>
<name>A0A1I7NED3_9HYPH</name>
<dbReference type="InterPro" id="IPR036779">
    <property type="entry name" value="LysM_dom_sf"/>
</dbReference>
<feature type="region of interest" description="Disordered" evidence="2">
    <location>
        <begin position="273"/>
        <end position="412"/>
    </location>
</feature>
<protein>
    <submittedName>
        <fullName evidence="4">Murein DD-endopeptidase MepM and murein hydrolase activator NlpD, contain LysM domain</fullName>
    </submittedName>
</protein>
<dbReference type="GO" id="GO:0004222">
    <property type="term" value="F:metalloendopeptidase activity"/>
    <property type="evidence" value="ECO:0007669"/>
    <property type="project" value="TreeGrafter"/>
</dbReference>
<organism evidence="4 5">
    <name type="scientific">Hyphomicrobium facile</name>
    <dbReference type="NCBI Taxonomy" id="51670"/>
    <lineage>
        <taxon>Bacteria</taxon>
        <taxon>Pseudomonadati</taxon>
        <taxon>Pseudomonadota</taxon>
        <taxon>Alphaproteobacteria</taxon>
        <taxon>Hyphomicrobiales</taxon>
        <taxon>Hyphomicrobiaceae</taxon>
        <taxon>Hyphomicrobium</taxon>
    </lineage>
</organism>
<dbReference type="InterPro" id="IPR018392">
    <property type="entry name" value="LysM"/>
</dbReference>
<dbReference type="Proteomes" id="UP000199423">
    <property type="component" value="Unassembled WGS sequence"/>
</dbReference>
<evidence type="ECO:0000259" key="3">
    <source>
        <dbReference type="PROSITE" id="PS51782"/>
    </source>
</evidence>
<sequence>MMSCFGVSQCGRLSLKSATAVSLIIASLGLSGCSADVTRFDSTSFNFNDSPGATPIPSEPVRTSSLGDNQTVGGSTPRGPYGAGASSVQVAALPEATGDHGSTNYYAPQPPPPPQAPAASTSYRPAKPFARTPSEPSYGRDMAAARSAPPAAPVAKGEMIAVQPGDTLYGLSRRHQVSLTELTSLNGLSNPNLKPGQKLYLPAAGASIDRSSVAAAKAVEAATPLPAPLAPAAPDVVANYNGTYTVKPGDSLYGIARSNNVKLAELQQVNGISDPRRVKPGTVLKVPGESANEAPSRMAESKPVLPSYAPPHSVPPLAPASASAAPLPPAQSAAAVVPPITPSEPPARYGDSTTAQPTVINGERRVASLSDNKVTDASPDPSPAAAPVQATQPTLPAAPEQKPSPPEEKVAVAVPSAVAEGAASSANNSGKLRWPTIGKIVAGFGSRSDGTHNDGINLQVPLGTEVHAAESGVVAYAGSELKGYGNLVLLRHDNGWVTAYAHNDELLVKRGDKIKRGQVIAKAGKTGSVDQPQVHFELRQGSKPVDPMPYLEKL</sequence>
<feature type="compositionally biased region" description="Low complexity" evidence="2">
    <location>
        <begin position="376"/>
        <end position="399"/>
    </location>
</feature>
<dbReference type="SUPFAM" id="SSF51261">
    <property type="entry name" value="Duplicated hybrid motif"/>
    <property type="match status" value="1"/>
</dbReference>
<dbReference type="Gene3D" id="3.10.350.10">
    <property type="entry name" value="LysM domain"/>
    <property type="match status" value="2"/>
</dbReference>
<dbReference type="CDD" id="cd12797">
    <property type="entry name" value="M23_peptidase"/>
    <property type="match status" value="1"/>
</dbReference>
<comment type="similarity">
    <text evidence="1">Belongs to the E.coli NlpD/Haemophilus LppB family.</text>
</comment>
<proteinExistence type="inferred from homology"/>
<dbReference type="Pfam" id="PF01476">
    <property type="entry name" value="LysM"/>
    <property type="match status" value="2"/>
</dbReference>
<evidence type="ECO:0000313" key="4">
    <source>
        <dbReference type="EMBL" id="SFV33035.1"/>
    </source>
</evidence>
<keyword evidence="5" id="KW-1185">Reference proteome</keyword>
<dbReference type="Gene3D" id="2.70.70.10">
    <property type="entry name" value="Glucose Permease (Domain IIA)"/>
    <property type="match status" value="1"/>
</dbReference>
<feature type="compositionally biased region" description="Low complexity" evidence="2">
    <location>
        <begin position="319"/>
        <end position="338"/>
    </location>
</feature>
<reference evidence="5" key="1">
    <citation type="submission" date="2016-10" db="EMBL/GenBank/DDBJ databases">
        <authorList>
            <person name="Varghese N."/>
            <person name="Submissions S."/>
        </authorList>
    </citation>
    <scope>NUCLEOTIDE SEQUENCE [LARGE SCALE GENOMIC DNA]</scope>
    <source>
        <strain evidence="5">DSM 1565</strain>
    </source>
</reference>
<dbReference type="SUPFAM" id="SSF54106">
    <property type="entry name" value="LysM domain"/>
    <property type="match status" value="2"/>
</dbReference>